<keyword evidence="3" id="KW-1185">Reference proteome</keyword>
<accession>A0A7I7XX84</accession>
<dbReference type="AlphaFoldDB" id="A0A7I7XX84"/>
<dbReference type="PANTHER" id="PTHR37539:SF1">
    <property type="entry name" value="ER-BOUND OXYGENASE MPAB_MPAB'_RUBBER OXYGENASE CATALYTIC DOMAIN-CONTAINING PROTEIN"/>
    <property type="match status" value="1"/>
</dbReference>
<dbReference type="EMBL" id="AP022612">
    <property type="protein sequence ID" value="BBZ33641.1"/>
    <property type="molecule type" value="Genomic_DNA"/>
</dbReference>
<evidence type="ECO:0000259" key="1">
    <source>
        <dbReference type="Pfam" id="PF09995"/>
    </source>
</evidence>
<gene>
    <name evidence="2" type="ORF">MCNF_22460</name>
</gene>
<dbReference type="InterPro" id="IPR037473">
    <property type="entry name" value="Lcp-like"/>
</dbReference>
<name>A0A7I7XX84_9MYCO</name>
<evidence type="ECO:0000313" key="3">
    <source>
        <dbReference type="Proteomes" id="UP000466931"/>
    </source>
</evidence>
<dbReference type="GO" id="GO:0016491">
    <property type="term" value="F:oxidoreductase activity"/>
    <property type="evidence" value="ECO:0007669"/>
    <property type="project" value="InterPro"/>
</dbReference>
<dbReference type="RefSeq" id="WP_085151003.1">
    <property type="nucleotide sequence ID" value="NZ_AP022612.1"/>
</dbReference>
<reference evidence="2" key="1">
    <citation type="journal article" date="2019" name="Emerg. Microbes Infect.">
        <title>Comprehensive subspecies identification of 175 nontuberculous mycobacteria species based on 7547 genomic profiles.</title>
        <authorList>
            <person name="Matsumoto Y."/>
            <person name="Kinjo T."/>
            <person name="Motooka D."/>
            <person name="Nabeya D."/>
            <person name="Jung N."/>
            <person name="Uechi K."/>
            <person name="Horii T."/>
            <person name="Iida T."/>
            <person name="Fujita J."/>
            <person name="Nakamura S."/>
        </authorList>
    </citation>
    <scope>NUCLEOTIDE SEQUENCE [LARGE SCALE GENOMIC DNA]</scope>
    <source>
        <strain evidence="2">JCM 13671</strain>
    </source>
</reference>
<dbReference type="InterPro" id="IPR018713">
    <property type="entry name" value="MPAB/Lcp_cat_dom"/>
</dbReference>
<feature type="domain" description="ER-bound oxygenase mpaB/mpaB'/Rubber oxygenase catalytic" evidence="1">
    <location>
        <begin position="150"/>
        <end position="344"/>
    </location>
</feature>
<protein>
    <recommendedName>
        <fullName evidence="1">ER-bound oxygenase mpaB/mpaB'/Rubber oxygenase catalytic domain-containing protein</fullName>
    </recommendedName>
</protein>
<dbReference type="Pfam" id="PF09995">
    <property type="entry name" value="MPAB_Lcp_cat"/>
    <property type="match status" value="1"/>
</dbReference>
<reference evidence="2" key="2">
    <citation type="submission" date="2020-02" db="EMBL/GenBank/DDBJ databases">
        <authorList>
            <person name="Matsumoto Y."/>
            <person name="Motooka D."/>
            <person name="Nakamura S."/>
        </authorList>
    </citation>
    <scope>NUCLEOTIDE SEQUENCE</scope>
    <source>
        <strain evidence="2">JCM 13671</strain>
    </source>
</reference>
<dbReference type="Proteomes" id="UP000466931">
    <property type="component" value="Chromosome"/>
</dbReference>
<dbReference type="OrthoDB" id="7614910at2"/>
<organism evidence="2 3">
    <name type="scientific">Mycolicibacterium confluentis</name>
    <dbReference type="NCBI Taxonomy" id="28047"/>
    <lineage>
        <taxon>Bacteria</taxon>
        <taxon>Bacillati</taxon>
        <taxon>Actinomycetota</taxon>
        <taxon>Actinomycetes</taxon>
        <taxon>Mycobacteriales</taxon>
        <taxon>Mycobacteriaceae</taxon>
        <taxon>Mycolicibacterium</taxon>
    </lineage>
</organism>
<dbReference type="PANTHER" id="PTHR37539">
    <property type="entry name" value="SECRETED PROTEIN-RELATED"/>
    <property type="match status" value="1"/>
</dbReference>
<proteinExistence type="predicted"/>
<sequence length="410" mass="45031">MKVEQGAGRPWQHFADYYYAGTPSKRRVDADREWYAKKWGHLTTMGDDAADRLAVAIIDKRVARADFEAALTNGVSDAVDFAPEIVEFIAPRQTLPACLDAEAIARGAKAYRRLPMPAWVAHGAIAGFIFGAISPNSSMTLSLNEAIVESTHKRYVETAKYVHDLLVDPAGSSAFQTGCRVRLVHGFVRTEISRHVQWNTEAYGTPINLAPMLVAAAVEGPWAVPLLEKQGYRLTAQEKDDIAMFSAYQSFLQGVPEEELLTTHDDYSDFLYFYLSSDSVPLPEDRPAAEKVLRPLIANGYPISSSQAVTDLFNAFILAETRRSFGPEISREWGIDVPAAGLVVAPIAGVLNRALGFARRMPLTRPLCDKLADNMVYSTMPQMVKRVTGSSDVKFDSAAKEERTPVGGAV</sequence>
<evidence type="ECO:0000313" key="2">
    <source>
        <dbReference type="EMBL" id="BBZ33641.1"/>
    </source>
</evidence>